<evidence type="ECO:0000313" key="2">
    <source>
        <dbReference type="EMBL" id="SNR16205.1"/>
    </source>
</evidence>
<dbReference type="Pfam" id="PF00300">
    <property type="entry name" value="His_Phos_1"/>
    <property type="match status" value="1"/>
</dbReference>
<accession>A0A238UAW1</accession>
<dbReference type="SMART" id="SM00855">
    <property type="entry name" value="PGAM"/>
    <property type="match status" value="1"/>
</dbReference>
<dbReference type="EC" id="3.1.3.73" evidence="1"/>
<dbReference type="PANTHER" id="PTHR48100">
    <property type="entry name" value="BROAD-SPECIFICITY PHOSPHATASE YOR283W-RELATED"/>
    <property type="match status" value="1"/>
</dbReference>
<dbReference type="OrthoDB" id="9782128at2"/>
<dbReference type="InterPro" id="IPR017578">
    <property type="entry name" value="Ribazole_CobC"/>
</dbReference>
<dbReference type="AlphaFoldDB" id="A0A238UAW1"/>
<dbReference type="KEGG" id="tje:TJEJU_2521"/>
<protein>
    <recommendedName>
        <fullName evidence="1">Alpha-ribazole phosphatase</fullName>
        <ecNumber evidence="1">3.1.3.73</ecNumber>
    </recommendedName>
</protein>
<dbReference type="GO" id="GO:0009236">
    <property type="term" value="P:cobalamin biosynthetic process"/>
    <property type="evidence" value="ECO:0007669"/>
    <property type="project" value="UniProtKB-UniRule"/>
</dbReference>
<sequence length="179" mass="20775">MEIIIVRHTTPNIEKGICYGQADIDVTSTFSEELQPILKELKSIDFDHIYASPLQRCKKLAEKISTNITFDNRLKELDFGDWELKKWDDIPAEEINPWMENFVEVPVTNGESYIDLNNRVVNFLQEIEKSNTKNIVIVTHAGVMRCIWAHYNTIPLDKTFELKLTYGQILKISTDKLND</sequence>
<name>A0A238UAW1_9FLAO</name>
<organism evidence="2 3">
    <name type="scientific">Tenacibaculum jejuense</name>
    <dbReference type="NCBI Taxonomy" id="584609"/>
    <lineage>
        <taxon>Bacteria</taxon>
        <taxon>Pseudomonadati</taxon>
        <taxon>Bacteroidota</taxon>
        <taxon>Flavobacteriia</taxon>
        <taxon>Flavobacteriales</taxon>
        <taxon>Flavobacteriaceae</taxon>
        <taxon>Tenacibaculum</taxon>
    </lineage>
</organism>
<evidence type="ECO:0000313" key="3">
    <source>
        <dbReference type="Proteomes" id="UP000215214"/>
    </source>
</evidence>
<dbReference type="EMBL" id="LT899436">
    <property type="protein sequence ID" value="SNR16205.1"/>
    <property type="molecule type" value="Genomic_DNA"/>
</dbReference>
<dbReference type="RefSeq" id="WP_095072578.1">
    <property type="nucleotide sequence ID" value="NZ_LT899436.1"/>
</dbReference>
<dbReference type="PIRSF" id="PIRSF000709">
    <property type="entry name" value="6PFK_2-Ptase"/>
    <property type="match status" value="1"/>
</dbReference>
<evidence type="ECO:0000256" key="1">
    <source>
        <dbReference type="NCBIfam" id="TIGR03162"/>
    </source>
</evidence>
<reference evidence="2 3" key="1">
    <citation type="submission" date="2017-07" db="EMBL/GenBank/DDBJ databases">
        <authorList>
            <person name="Sun Z.S."/>
            <person name="Albrecht U."/>
            <person name="Echele G."/>
            <person name="Lee C.C."/>
        </authorList>
    </citation>
    <scope>NUCLEOTIDE SEQUENCE [LARGE SCALE GENOMIC DNA]</scope>
    <source>
        <strain evidence="3">type strain: KCTC 22618</strain>
    </source>
</reference>
<dbReference type="InterPro" id="IPR013078">
    <property type="entry name" value="His_Pase_superF_clade-1"/>
</dbReference>
<dbReference type="CDD" id="cd07067">
    <property type="entry name" value="HP_PGM_like"/>
    <property type="match status" value="1"/>
</dbReference>
<keyword evidence="3" id="KW-1185">Reference proteome</keyword>
<dbReference type="Gene3D" id="3.40.50.1240">
    <property type="entry name" value="Phosphoglycerate mutase-like"/>
    <property type="match status" value="1"/>
</dbReference>
<dbReference type="Proteomes" id="UP000215214">
    <property type="component" value="Chromosome TJEJU"/>
</dbReference>
<dbReference type="GO" id="GO:0005737">
    <property type="term" value="C:cytoplasm"/>
    <property type="evidence" value="ECO:0007669"/>
    <property type="project" value="TreeGrafter"/>
</dbReference>
<dbReference type="InterPro" id="IPR050275">
    <property type="entry name" value="PGM_Phosphatase"/>
</dbReference>
<dbReference type="GO" id="GO:0043755">
    <property type="term" value="F:alpha-ribazole phosphatase activity"/>
    <property type="evidence" value="ECO:0007669"/>
    <property type="project" value="UniProtKB-UniRule"/>
</dbReference>
<gene>
    <name evidence="2" type="ORF">TJEJU_2521</name>
</gene>
<dbReference type="NCBIfam" id="TIGR03162">
    <property type="entry name" value="ribazole_cobC"/>
    <property type="match status" value="1"/>
</dbReference>
<dbReference type="InterPro" id="IPR029033">
    <property type="entry name" value="His_PPase_superfam"/>
</dbReference>
<proteinExistence type="predicted"/>
<dbReference type="SUPFAM" id="SSF53254">
    <property type="entry name" value="Phosphoglycerate mutase-like"/>
    <property type="match status" value="1"/>
</dbReference>
<dbReference type="PANTHER" id="PTHR48100:SF59">
    <property type="entry name" value="ADENOSYLCOBALAMIN_ALPHA-RIBAZOLE PHOSPHATASE"/>
    <property type="match status" value="1"/>
</dbReference>